<gene>
    <name evidence="1" type="ORF">S2091_1976</name>
</gene>
<accession>A0A2S9GZW3</accession>
<dbReference type="Proteomes" id="UP000237839">
    <property type="component" value="Unassembled WGS sequence"/>
</dbReference>
<dbReference type="Pfam" id="PF11528">
    <property type="entry name" value="DUF3224"/>
    <property type="match status" value="1"/>
</dbReference>
<keyword evidence="2" id="KW-1185">Reference proteome</keyword>
<dbReference type="SUPFAM" id="SSF159238">
    <property type="entry name" value="SO1590-like"/>
    <property type="match status" value="1"/>
</dbReference>
<protein>
    <recommendedName>
        <fullName evidence="3">DUF3224 domain-containing protein</fullName>
    </recommendedName>
</protein>
<dbReference type="InterPro" id="IPR023159">
    <property type="entry name" value="SO1590-like_sf"/>
</dbReference>
<evidence type="ECO:0000313" key="2">
    <source>
        <dbReference type="Proteomes" id="UP000237839"/>
    </source>
</evidence>
<dbReference type="EMBL" id="PUGF01000008">
    <property type="protein sequence ID" value="PRC93238.1"/>
    <property type="molecule type" value="Genomic_DNA"/>
</dbReference>
<evidence type="ECO:0008006" key="3">
    <source>
        <dbReference type="Google" id="ProtNLM"/>
    </source>
</evidence>
<dbReference type="Gene3D" id="2.40.350.10">
    <property type="entry name" value="SO1590-like"/>
    <property type="match status" value="1"/>
</dbReference>
<dbReference type="AlphaFoldDB" id="A0A2S9GZW3"/>
<organism evidence="1 2">
    <name type="scientific">Solimicrobium silvestre</name>
    <dbReference type="NCBI Taxonomy" id="2099400"/>
    <lineage>
        <taxon>Bacteria</taxon>
        <taxon>Pseudomonadati</taxon>
        <taxon>Pseudomonadota</taxon>
        <taxon>Betaproteobacteria</taxon>
        <taxon>Burkholderiales</taxon>
        <taxon>Oxalobacteraceae</taxon>
        <taxon>Solimicrobium</taxon>
    </lineage>
</organism>
<dbReference type="InterPro" id="IPR021607">
    <property type="entry name" value="DUF3224"/>
</dbReference>
<evidence type="ECO:0000313" key="1">
    <source>
        <dbReference type="EMBL" id="PRC93238.1"/>
    </source>
</evidence>
<reference evidence="1 2" key="1">
    <citation type="submission" date="2018-02" db="EMBL/GenBank/DDBJ databases">
        <title>Solimicrobium silvestre gen. nov., sp. nov., isolated from alpine forest soil.</title>
        <authorList>
            <person name="Margesin R."/>
            <person name="Albuquerque L."/>
            <person name="Zhang D.-C."/>
            <person name="Froufe H.J.C."/>
            <person name="Severino R."/>
            <person name="Roxo I."/>
            <person name="Egas C."/>
            <person name="Da Costa M.S."/>
        </authorList>
    </citation>
    <scope>NUCLEOTIDE SEQUENCE [LARGE SCALE GENOMIC DNA]</scope>
    <source>
        <strain evidence="1 2">S20-91</strain>
    </source>
</reference>
<comment type="caution">
    <text evidence="1">The sequence shown here is derived from an EMBL/GenBank/DDBJ whole genome shotgun (WGS) entry which is preliminary data.</text>
</comment>
<sequence>MMSMQATGTFEVKLMPESLSGIAEKTGLGRMLLDKKFQGDLEASSQGEMLAFRSSVPSSAGYVAMETVSGTLHGRSGSFVLQHSSTMTRGVSEQSITVVPDSGTEDLAGLVGRLVIIIVESQHRYQFDYTLPENA</sequence>
<proteinExistence type="predicted"/>
<name>A0A2S9GZW3_9BURK</name>